<dbReference type="NCBIfam" id="TIGR03138">
    <property type="entry name" value="QueF"/>
    <property type="match status" value="1"/>
</dbReference>
<dbReference type="Pfam" id="PF14819">
    <property type="entry name" value="QueF_N"/>
    <property type="match status" value="1"/>
</dbReference>
<dbReference type="InterPro" id="IPR016428">
    <property type="entry name" value="QueF_type2"/>
</dbReference>
<dbReference type="PIRSF" id="PIRSF004750">
    <property type="entry name" value="Nitrile_oxidored_YqcD_prd"/>
    <property type="match status" value="1"/>
</dbReference>
<organism evidence="6 7">
    <name type="scientific">Desulfuromonas acetoxidans (strain DSM 684 / 11070)</name>
    <dbReference type="NCBI Taxonomy" id="281689"/>
    <lineage>
        <taxon>Bacteria</taxon>
        <taxon>Pseudomonadati</taxon>
        <taxon>Thermodesulfobacteriota</taxon>
        <taxon>Desulfuromonadia</taxon>
        <taxon>Desulfuromonadales</taxon>
        <taxon>Desulfuromonadaceae</taxon>
        <taxon>Desulfuromonas</taxon>
    </lineage>
</organism>
<dbReference type="GO" id="GO:0016787">
    <property type="term" value="F:hydrolase activity"/>
    <property type="evidence" value="ECO:0007669"/>
    <property type="project" value="UniProtKB-KW"/>
</dbReference>
<name>Q1K442_DESA6</name>
<comment type="caution">
    <text evidence="6">The sequence shown here is derived from an EMBL/GenBank/DDBJ whole genome shotgun (WGS) entry which is preliminary data.</text>
</comment>
<dbReference type="InterPro" id="IPR043133">
    <property type="entry name" value="GTP-CH-I_C/QueF"/>
</dbReference>
<dbReference type="UniPathway" id="UPA00392"/>
<dbReference type="Pfam" id="PF14489">
    <property type="entry name" value="QueF"/>
    <property type="match status" value="1"/>
</dbReference>
<evidence type="ECO:0000256" key="3">
    <source>
        <dbReference type="ARBA" id="ARBA00022857"/>
    </source>
</evidence>
<evidence type="ECO:0000256" key="4">
    <source>
        <dbReference type="ARBA" id="ARBA00023002"/>
    </source>
</evidence>
<feature type="domain" description="NADPH-dependent 7-cyano-7-deazaguanine reductase N-terminal" evidence="5">
    <location>
        <begin position="15"/>
        <end position="124"/>
    </location>
</feature>
<gene>
    <name evidence="6" type="ORF">Dace_3127</name>
</gene>
<dbReference type="InterPro" id="IPR029139">
    <property type="entry name" value="QueF_N"/>
</dbReference>
<keyword evidence="2" id="KW-0671">Queuosine biosynthesis</keyword>
<dbReference type="AlphaFoldDB" id="Q1K442"/>
<keyword evidence="3" id="KW-0521">NADP</keyword>
<dbReference type="GO" id="GO:0008616">
    <property type="term" value="P:tRNA queuosine(34) biosynthetic process"/>
    <property type="evidence" value="ECO:0007669"/>
    <property type="project" value="UniProtKB-UniPathway"/>
</dbReference>
<dbReference type="HAMAP" id="MF_00817">
    <property type="entry name" value="QueF_type2"/>
    <property type="match status" value="1"/>
</dbReference>
<keyword evidence="7" id="KW-1185">Reference proteome</keyword>
<dbReference type="SUPFAM" id="SSF55620">
    <property type="entry name" value="Tetrahydrobiopterin biosynthesis enzymes-like"/>
    <property type="match status" value="1"/>
</dbReference>
<dbReference type="OrthoDB" id="9789995at2"/>
<reference evidence="6" key="2">
    <citation type="submission" date="2006-05" db="EMBL/GenBank/DDBJ databases">
        <title>Sequencing of the draft genome and assembly of Desulfuromonas acetoxidans DSM 684.</title>
        <authorList>
            <consortium name="US DOE Joint Genome Institute (JGI-PGF)"/>
            <person name="Copeland A."/>
            <person name="Lucas S."/>
            <person name="Lapidus A."/>
            <person name="Barry K."/>
            <person name="Detter J.C."/>
            <person name="Glavina del Rio T."/>
            <person name="Hammon N."/>
            <person name="Israni S."/>
            <person name="Dalin E."/>
            <person name="Tice H."/>
            <person name="Bruce D."/>
            <person name="Pitluck S."/>
            <person name="Richardson P."/>
        </authorList>
    </citation>
    <scope>NUCLEOTIDE SEQUENCE [LARGE SCALE GENOMIC DNA]</scope>
    <source>
        <strain evidence="6">DSM 684</strain>
    </source>
</reference>
<evidence type="ECO:0000313" key="6">
    <source>
        <dbReference type="EMBL" id="EAT17261.1"/>
    </source>
</evidence>
<dbReference type="InterPro" id="IPR029500">
    <property type="entry name" value="QueF"/>
</dbReference>
<dbReference type="InterPro" id="IPR050084">
    <property type="entry name" value="NADPH_dep_7-cyano-7-deazaG_red"/>
</dbReference>
<dbReference type="Proteomes" id="UP000005695">
    <property type="component" value="Unassembled WGS sequence"/>
</dbReference>
<dbReference type="PANTHER" id="PTHR34354:SF1">
    <property type="entry name" value="NADPH-DEPENDENT 7-CYANO-7-DEAZAGUANINE REDUCTASE"/>
    <property type="match status" value="1"/>
</dbReference>
<proteinExistence type="inferred from homology"/>
<sequence length="275" mass="31584">MSDLTEIPLGKTTEYPSQYDAGLLYPVPRHLKRDELGISEPLPFYGEDVWNSYELSWLNRKGKPVVALAVFRFSCQSPNLVESKSFKLYLNSLNQTRFDDQQAVIDCLQRDLSQASGSSVTVELSSLDDQSLWQVQTLPGECLDSVDLDVEHYQLNADLLRDAADSADPVEETLYSHLLKSNCLITSQPDWASVWISYRGGRLERRALLAYLISFRQHNEFHEQCVERIFADLMRYCHPQSLTVYARYTRRGGLDINPWRSTEPGTAPQWRLSRQ</sequence>
<accession>Q1K442</accession>
<dbReference type="Gene3D" id="3.30.1130.10">
    <property type="match status" value="2"/>
</dbReference>
<dbReference type="PANTHER" id="PTHR34354">
    <property type="entry name" value="NADPH-DEPENDENT 7-CYANO-7-DEAZAGUANINE REDUCTASE"/>
    <property type="match status" value="1"/>
</dbReference>
<evidence type="ECO:0000313" key="7">
    <source>
        <dbReference type="Proteomes" id="UP000005695"/>
    </source>
</evidence>
<evidence type="ECO:0000256" key="1">
    <source>
        <dbReference type="ARBA" id="ARBA00022490"/>
    </source>
</evidence>
<evidence type="ECO:0000256" key="2">
    <source>
        <dbReference type="ARBA" id="ARBA00022785"/>
    </source>
</evidence>
<dbReference type="EMBL" id="AAEW02000001">
    <property type="protein sequence ID" value="EAT17261.1"/>
    <property type="molecule type" value="Genomic_DNA"/>
</dbReference>
<reference evidence="6" key="1">
    <citation type="submission" date="2006-05" db="EMBL/GenBank/DDBJ databases">
        <title>Annotation of the draft genome assembly of Desulfuromonas acetoxidans DSM 684.</title>
        <authorList>
            <consortium name="US DOE Joint Genome Institute (JGI-ORNL)"/>
            <person name="Larimer F."/>
            <person name="Land M."/>
            <person name="Hauser L."/>
        </authorList>
    </citation>
    <scope>NUCLEOTIDE SEQUENCE [LARGE SCALE GENOMIC DNA]</scope>
    <source>
        <strain evidence="6">DSM 684</strain>
    </source>
</reference>
<dbReference type="RefSeq" id="WP_005997516.1">
    <property type="nucleotide sequence ID" value="NZ_AAEW02000001.1"/>
</dbReference>
<dbReference type="GO" id="GO:0005737">
    <property type="term" value="C:cytoplasm"/>
    <property type="evidence" value="ECO:0007669"/>
    <property type="project" value="InterPro"/>
</dbReference>
<dbReference type="GO" id="GO:0033739">
    <property type="term" value="F:preQ1 synthase activity"/>
    <property type="evidence" value="ECO:0007669"/>
    <property type="project" value="InterPro"/>
</dbReference>
<keyword evidence="1" id="KW-0963">Cytoplasm</keyword>
<evidence type="ECO:0000259" key="5">
    <source>
        <dbReference type="Pfam" id="PF14819"/>
    </source>
</evidence>
<protein>
    <submittedName>
        <fullName evidence="6">GTP cyclohydrolase I</fullName>
    </submittedName>
</protein>
<keyword evidence="4" id="KW-0560">Oxidoreductase</keyword>